<protein>
    <submittedName>
        <fullName evidence="2">VOC family protein</fullName>
    </submittedName>
</protein>
<dbReference type="Pfam" id="PF00903">
    <property type="entry name" value="Glyoxalase"/>
    <property type="match status" value="1"/>
</dbReference>
<proteinExistence type="predicted"/>
<dbReference type="PROSITE" id="PS51819">
    <property type="entry name" value="VOC"/>
    <property type="match status" value="1"/>
</dbReference>
<dbReference type="SUPFAM" id="SSF54593">
    <property type="entry name" value="Glyoxalase/Bleomycin resistance protein/Dihydroxybiphenyl dioxygenase"/>
    <property type="match status" value="2"/>
</dbReference>
<dbReference type="Gene3D" id="3.10.180.10">
    <property type="entry name" value="2,3-Dihydroxybiphenyl 1,2-Dioxygenase, domain 1"/>
    <property type="match status" value="2"/>
</dbReference>
<feature type="domain" description="VOC" evidence="1">
    <location>
        <begin position="155"/>
        <end position="269"/>
    </location>
</feature>
<gene>
    <name evidence="2" type="ORF">OG398_01905</name>
</gene>
<organism evidence="2">
    <name type="scientific">Streptomyces sp. NBC_00008</name>
    <dbReference type="NCBI Taxonomy" id="2903610"/>
    <lineage>
        <taxon>Bacteria</taxon>
        <taxon>Bacillati</taxon>
        <taxon>Actinomycetota</taxon>
        <taxon>Actinomycetes</taxon>
        <taxon>Kitasatosporales</taxon>
        <taxon>Streptomycetaceae</taxon>
        <taxon>Streptomyces</taxon>
    </lineage>
</organism>
<dbReference type="AlphaFoldDB" id="A0AAU2VHZ3"/>
<sequence>MPLHRLTQIVMGVPNVEQTAAYYEEFGLTPSTGPLSTAAAPVAGLGFSTVDGGEQLRIVHSPRRRLVELGVGADDPDDLDRIAASLSKLGVPVDRTPTTVAAVDPGTELLVRVELAPRYEQAATPPPPYNSPGVNPRLHQRAPGILREAAVRPRKLGHVVLGSTAQEFSQRFFQEGIGFKVSDTVRGLAAFMRCSSDHHNVLVQQAPVAFLHHTSWQVDDVDEVGRGATAMLEADPGRHTWGLGRHFIGSNFFWYLKDPAGTFSEYYSDLDCIVEDALWKPSEWEGAKALWAWGPPPPPSFLAPEDLAELMTGAHAAPAK</sequence>
<dbReference type="InterPro" id="IPR029068">
    <property type="entry name" value="Glyas_Bleomycin-R_OHBP_Dase"/>
</dbReference>
<accession>A0AAU2VHZ3</accession>
<evidence type="ECO:0000259" key="1">
    <source>
        <dbReference type="PROSITE" id="PS51819"/>
    </source>
</evidence>
<evidence type="ECO:0000313" key="2">
    <source>
        <dbReference type="EMBL" id="WTW67113.1"/>
    </source>
</evidence>
<dbReference type="EMBL" id="CP108313">
    <property type="protein sequence ID" value="WTW67113.1"/>
    <property type="molecule type" value="Genomic_DNA"/>
</dbReference>
<name>A0AAU2VHZ3_9ACTN</name>
<dbReference type="InterPro" id="IPR004360">
    <property type="entry name" value="Glyas_Fos-R_dOase_dom"/>
</dbReference>
<reference evidence="2" key="1">
    <citation type="submission" date="2022-10" db="EMBL/GenBank/DDBJ databases">
        <title>The complete genomes of actinobacterial strains from the NBC collection.</title>
        <authorList>
            <person name="Joergensen T.S."/>
            <person name="Alvarez Arevalo M."/>
            <person name="Sterndorff E.B."/>
            <person name="Faurdal D."/>
            <person name="Vuksanovic O."/>
            <person name="Mourched A.-S."/>
            <person name="Charusanti P."/>
            <person name="Shaw S."/>
            <person name="Blin K."/>
            <person name="Weber T."/>
        </authorList>
    </citation>
    <scope>NUCLEOTIDE SEQUENCE</scope>
    <source>
        <strain evidence="2">NBC_00008</strain>
    </source>
</reference>
<dbReference type="InterPro" id="IPR037523">
    <property type="entry name" value="VOC_core"/>
</dbReference>